<dbReference type="Gene3D" id="6.10.140.530">
    <property type="match status" value="1"/>
</dbReference>
<dbReference type="PANTHER" id="PTHR33418:SF1">
    <property type="entry name" value="HELICASE-ASSOCIATED DOMAIN-CONTAINING PROTEIN"/>
    <property type="match status" value="1"/>
</dbReference>
<proteinExistence type="predicted"/>
<dbReference type="Pfam" id="PF03457">
    <property type="entry name" value="HA"/>
    <property type="match status" value="1"/>
</dbReference>
<keyword evidence="3" id="KW-1185">Reference proteome</keyword>
<evidence type="ECO:0000313" key="3">
    <source>
        <dbReference type="Proteomes" id="UP001295423"/>
    </source>
</evidence>
<feature type="domain" description="Helicase-associated" evidence="1">
    <location>
        <begin position="93"/>
        <end position="161"/>
    </location>
</feature>
<gene>
    <name evidence="2" type="ORF">CYCCA115_LOCUS13074</name>
</gene>
<dbReference type="Proteomes" id="UP001295423">
    <property type="component" value="Unassembled WGS sequence"/>
</dbReference>
<dbReference type="PANTHER" id="PTHR33418">
    <property type="entry name" value="HELICASE-ASSOCIATED"/>
    <property type="match status" value="1"/>
</dbReference>
<evidence type="ECO:0000313" key="2">
    <source>
        <dbReference type="EMBL" id="CAJ1951440.1"/>
    </source>
</evidence>
<name>A0AAD2JHJ9_9STRA</name>
<accession>A0AAD2JHJ9</accession>
<dbReference type="EMBL" id="CAKOGP040001781">
    <property type="protein sequence ID" value="CAJ1951440.1"/>
    <property type="molecule type" value="Genomic_DNA"/>
</dbReference>
<protein>
    <recommendedName>
        <fullName evidence="1">Helicase-associated domain-containing protein</fullName>
    </recommendedName>
</protein>
<dbReference type="InterPro" id="IPR005114">
    <property type="entry name" value="Helicase_assoc"/>
</dbReference>
<evidence type="ECO:0000259" key="1">
    <source>
        <dbReference type="Pfam" id="PF03457"/>
    </source>
</evidence>
<comment type="caution">
    <text evidence="2">The sequence shown here is derived from an EMBL/GenBank/DDBJ whole genome shotgun (WGS) entry which is preliminary data.</text>
</comment>
<dbReference type="AlphaFoldDB" id="A0AAD2JHJ9"/>
<reference evidence="2" key="1">
    <citation type="submission" date="2023-08" db="EMBL/GenBank/DDBJ databases">
        <authorList>
            <person name="Audoor S."/>
            <person name="Bilcke G."/>
        </authorList>
    </citation>
    <scope>NUCLEOTIDE SEQUENCE</scope>
</reference>
<organism evidence="2 3">
    <name type="scientific">Cylindrotheca closterium</name>
    <dbReference type="NCBI Taxonomy" id="2856"/>
    <lineage>
        <taxon>Eukaryota</taxon>
        <taxon>Sar</taxon>
        <taxon>Stramenopiles</taxon>
        <taxon>Ochrophyta</taxon>
        <taxon>Bacillariophyta</taxon>
        <taxon>Bacillariophyceae</taxon>
        <taxon>Bacillariophycidae</taxon>
        <taxon>Bacillariales</taxon>
        <taxon>Bacillariaceae</taxon>
        <taxon>Cylindrotheca</taxon>
    </lineage>
</organism>
<sequence>MLFTDNNKLRNNSYSYPSASGDGLLSLVKCPFVLPALEMTVSSSSVFWTPPLSFENPFDDLSMKPMPLRSQVQVTNVQDVPGEESTARFRPHQEKQWQAQFRKLVQFKLVNGHCCVPHSYSSDPILARWVKRQRYQYKKFHDCDPTSTMTTRRIQELESIGSNC</sequence>